<evidence type="ECO:0000256" key="5">
    <source>
        <dbReference type="ARBA" id="ARBA00022674"/>
    </source>
</evidence>
<dbReference type="CTD" id="284654"/>
<keyword evidence="5" id="KW-0358">Heparin-binding</keyword>
<dbReference type="GO" id="GO:0016055">
    <property type="term" value="P:Wnt signaling pathway"/>
    <property type="evidence" value="ECO:0007669"/>
    <property type="project" value="UniProtKB-KW"/>
</dbReference>
<dbReference type="GO" id="GO:0008201">
    <property type="term" value="F:heparin binding"/>
    <property type="evidence" value="ECO:0007669"/>
    <property type="project" value="UniProtKB-KW"/>
</dbReference>
<dbReference type="InterPro" id="IPR006212">
    <property type="entry name" value="Furin_repeat"/>
</dbReference>
<feature type="compositionally biased region" description="Basic and acidic residues" evidence="10">
    <location>
        <begin position="210"/>
        <end position="239"/>
    </location>
</feature>
<dbReference type="SMART" id="SM00261">
    <property type="entry name" value="FU"/>
    <property type="match status" value="2"/>
</dbReference>
<accession>A0A6P8S3F0</accession>
<dbReference type="Gene3D" id="2.10.220.10">
    <property type="entry name" value="Hormone Receptor, Insulin-like Growth Factor Receptor 1, Chain A, domain 2"/>
    <property type="match status" value="1"/>
</dbReference>
<dbReference type="CDD" id="cd00064">
    <property type="entry name" value="FU"/>
    <property type="match status" value="1"/>
</dbReference>
<dbReference type="InterPro" id="IPR051514">
    <property type="entry name" value="R-spondin"/>
</dbReference>
<feature type="region of interest" description="Disordered" evidence="10">
    <location>
        <begin position="203"/>
        <end position="262"/>
    </location>
</feature>
<dbReference type="KEGG" id="gsh:117365657"/>
<dbReference type="GO" id="GO:0005576">
    <property type="term" value="C:extracellular region"/>
    <property type="evidence" value="ECO:0007669"/>
    <property type="project" value="UniProtKB-SubCell"/>
</dbReference>
<evidence type="ECO:0000256" key="3">
    <source>
        <dbReference type="ARBA" id="ARBA00022525"/>
    </source>
</evidence>
<protein>
    <submittedName>
        <fullName evidence="15 16">R-spondin-1</fullName>
    </submittedName>
</protein>
<evidence type="ECO:0000256" key="8">
    <source>
        <dbReference type="ARBA" id="ARBA00023157"/>
    </source>
</evidence>
<keyword evidence="4" id="KW-0716">Sensory transduction</keyword>
<keyword evidence="7 11" id="KW-0732">Signal</keyword>
<evidence type="ECO:0000256" key="11">
    <source>
        <dbReference type="SAM" id="SignalP"/>
    </source>
</evidence>
<dbReference type="PROSITE" id="PS50092">
    <property type="entry name" value="TSP1"/>
    <property type="match status" value="1"/>
</dbReference>
<evidence type="ECO:0000313" key="16">
    <source>
        <dbReference type="RefSeq" id="XP_033812182.1"/>
    </source>
</evidence>
<evidence type="ECO:0000313" key="14">
    <source>
        <dbReference type="Proteomes" id="UP000515159"/>
    </source>
</evidence>
<organism evidence="14 16">
    <name type="scientific">Geotrypetes seraphini</name>
    <name type="common">Gaboon caecilian</name>
    <name type="synonym">Caecilia seraphini</name>
    <dbReference type="NCBI Taxonomy" id="260995"/>
    <lineage>
        <taxon>Eukaryota</taxon>
        <taxon>Metazoa</taxon>
        <taxon>Chordata</taxon>
        <taxon>Craniata</taxon>
        <taxon>Vertebrata</taxon>
        <taxon>Euteleostomi</taxon>
        <taxon>Amphibia</taxon>
        <taxon>Gymnophiona</taxon>
        <taxon>Geotrypetes</taxon>
    </lineage>
</organism>
<evidence type="ECO:0000256" key="9">
    <source>
        <dbReference type="ARBA" id="ARBA00023180"/>
    </source>
</evidence>
<evidence type="ECO:0000256" key="10">
    <source>
        <dbReference type="SAM" id="MobiDB-lite"/>
    </source>
</evidence>
<dbReference type="Gene3D" id="2.20.100.10">
    <property type="entry name" value="Thrombospondin type-1 (TSP1) repeat"/>
    <property type="match status" value="1"/>
</dbReference>
<dbReference type="SUPFAM" id="SSF82895">
    <property type="entry name" value="TSP-1 type 1 repeat"/>
    <property type="match status" value="1"/>
</dbReference>
<dbReference type="SMART" id="SM00209">
    <property type="entry name" value="TSP1"/>
    <property type="match status" value="1"/>
</dbReference>
<dbReference type="InterPro" id="IPR044004">
    <property type="entry name" value="TSP1_spondin_dom"/>
</dbReference>
<feature type="domain" description="R-spondin Fu-CRD" evidence="12">
    <location>
        <begin position="42"/>
        <end position="143"/>
    </location>
</feature>
<sequence length="262" mass="29253">MHFGVLLALLFLSLMDVTDCNKVVKGKSQKRRSTEVSPVCTKGCIKCSESNGCLQCSSKLFILLERNDIRQIGICLPSCPEGYFGIRNPDMMNKCIRCKIDNCEACFSRSFCTKCKDGLYLHKGRCYSSCPEDFASVNGTMECSSSAQCEMSEWGPWGPCSKKQKTCGFKKGTEERNRTILQAPLGDTSMCPTTTESRKCTVQKVPCHGGPKERNRNEKKDDHGKQEKNRNKGNRDSKEGRRKQKGKQRGTVAPETTASPMK</sequence>
<dbReference type="InterPro" id="IPR000884">
    <property type="entry name" value="TSP1_rpt"/>
</dbReference>
<evidence type="ECO:0000259" key="12">
    <source>
        <dbReference type="Pfam" id="PF15913"/>
    </source>
</evidence>
<evidence type="ECO:0000256" key="2">
    <source>
        <dbReference type="ARBA" id="ARBA00007308"/>
    </source>
</evidence>
<dbReference type="RefSeq" id="XP_033812181.1">
    <property type="nucleotide sequence ID" value="XM_033956290.1"/>
</dbReference>
<proteinExistence type="inferred from homology"/>
<dbReference type="Proteomes" id="UP000515159">
    <property type="component" value="Chromosome 8"/>
</dbReference>
<dbReference type="InterPro" id="IPR036383">
    <property type="entry name" value="TSP1_rpt_sf"/>
</dbReference>
<dbReference type="OrthoDB" id="10257656at2759"/>
<feature type="signal peptide" evidence="11">
    <location>
        <begin position="1"/>
        <end position="20"/>
    </location>
</feature>
<dbReference type="SUPFAM" id="SSF57184">
    <property type="entry name" value="Growth factor receptor domain"/>
    <property type="match status" value="1"/>
</dbReference>
<evidence type="ECO:0000256" key="4">
    <source>
        <dbReference type="ARBA" id="ARBA00022606"/>
    </source>
</evidence>
<comment type="similarity">
    <text evidence="2">Belongs to the R-spondin family.</text>
</comment>
<keyword evidence="6" id="KW-0879">Wnt signaling pathway</keyword>
<keyword evidence="14" id="KW-1185">Reference proteome</keyword>
<dbReference type="AlphaFoldDB" id="A0A6P8S3F0"/>
<evidence type="ECO:0000259" key="13">
    <source>
        <dbReference type="Pfam" id="PF19028"/>
    </source>
</evidence>
<keyword evidence="3" id="KW-0964">Secreted</keyword>
<dbReference type="InterPro" id="IPR043601">
    <property type="entry name" value="Rspo_Fu-CRD_dom"/>
</dbReference>
<evidence type="ECO:0000256" key="1">
    <source>
        <dbReference type="ARBA" id="ARBA00004613"/>
    </source>
</evidence>
<evidence type="ECO:0000313" key="15">
    <source>
        <dbReference type="RefSeq" id="XP_033812181.1"/>
    </source>
</evidence>
<feature type="domain" description="Spondin-like TSP1" evidence="13">
    <location>
        <begin position="149"/>
        <end position="204"/>
    </location>
</feature>
<keyword evidence="9" id="KW-0325">Glycoprotein</keyword>
<gene>
    <name evidence="15 16" type="primary">RSPO1</name>
</gene>
<name>A0A6P8S3F0_GEOSA</name>
<dbReference type="PANTHER" id="PTHR46987">
    <property type="entry name" value="NEUROHYPOPHYSIAL HORMONES, N-TERMINAL DOMAIN CONTAINING PROTEIN"/>
    <property type="match status" value="1"/>
</dbReference>
<dbReference type="Pfam" id="PF15913">
    <property type="entry name" value="Furin-like_2"/>
    <property type="match status" value="1"/>
</dbReference>
<keyword evidence="8" id="KW-1015">Disulfide bond</keyword>
<comment type="subcellular location">
    <subcellularLocation>
        <location evidence="1">Secreted</location>
    </subcellularLocation>
</comment>
<dbReference type="Pfam" id="PF19028">
    <property type="entry name" value="TSP1_spondin"/>
    <property type="match status" value="1"/>
</dbReference>
<evidence type="ECO:0000256" key="7">
    <source>
        <dbReference type="ARBA" id="ARBA00022729"/>
    </source>
</evidence>
<reference evidence="15 16" key="1">
    <citation type="submission" date="2025-04" db="UniProtKB">
        <authorList>
            <consortium name="RefSeq"/>
        </authorList>
    </citation>
    <scope>IDENTIFICATION</scope>
</reference>
<evidence type="ECO:0000256" key="6">
    <source>
        <dbReference type="ARBA" id="ARBA00022687"/>
    </source>
</evidence>
<dbReference type="InterPro" id="IPR009030">
    <property type="entry name" value="Growth_fac_rcpt_cys_sf"/>
</dbReference>
<dbReference type="RefSeq" id="XP_033812182.1">
    <property type="nucleotide sequence ID" value="XM_033956291.1"/>
</dbReference>
<dbReference type="GeneID" id="117365657"/>
<feature type="chain" id="PRO_5044654183" evidence="11">
    <location>
        <begin position="21"/>
        <end position="262"/>
    </location>
</feature>
<dbReference type="PANTHER" id="PTHR46987:SF5">
    <property type="entry name" value="R-SPONDIN-1"/>
    <property type="match status" value="1"/>
</dbReference>